<dbReference type="Gene3D" id="1.10.530.10">
    <property type="match status" value="1"/>
</dbReference>
<evidence type="ECO:0000256" key="3">
    <source>
        <dbReference type="SAM" id="Phobius"/>
    </source>
</evidence>
<dbReference type="InterPro" id="IPR051056">
    <property type="entry name" value="Glycosyl_Hydrolase_73"/>
</dbReference>
<dbReference type="AlphaFoldDB" id="A0A7W3YC11"/>
<keyword evidence="2 6" id="KW-0378">Hydrolase</keyword>
<feature type="transmembrane region" description="Helical" evidence="3">
    <location>
        <begin position="7"/>
        <end position="27"/>
    </location>
</feature>
<keyword evidence="8" id="KW-1185">Reference proteome</keyword>
<dbReference type="Gene3D" id="4.10.80.30">
    <property type="entry name" value="DNA polymerase, domain 6"/>
    <property type="match status" value="1"/>
</dbReference>
<dbReference type="GO" id="GO:0004040">
    <property type="term" value="F:amidase activity"/>
    <property type="evidence" value="ECO:0007669"/>
    <property type="project" value="InterPro"/>
</dbReference>
<keyword evidence="3" id="KW-0472">Membrane</keyword>
<keyword evidence="3" id="KW-1133">Transmembrane helix</keyword>
<dbReference type="PANTHER" id="PTHR33308:SF9">
    <property type="entry name" value="PEPTIDOGLYCAN HYDROLASE FLGJ"/>
    <property type="match status" value="1"/>
</dbReference>
<dbReference type="Proteomes" id="UP000518255">
    <property type="component" value="Unassembled WGS sequence"/>
</dbReference>
<feature type="domain" description="Mannosyl-glycoprotein endo-beta-N-acetylglucosamidase-like" evidence="4">
    <location>
        <begin position="38"/>
        <end position="196"/>
    </location>
</feature>
<dbReference type="EMBL" id="JACIUY010000048">
    <property type="protein sequence ID" value="MBB1085848.1"/>
    <property type="molecule type" value="Genomic_DNA"/>
</dbReference>
<sequence length="197" mass="22556">MKKETKVISAITVIFLIIVFTICGLTIKSSPLSGYPRQIHDQNMTVQEFISQVAPAAQREQKKYGIPASITIAQAGLESQWGNSRLGNKYNNLFGMKANKGEDKVRMYTIENINGKQRYIPQYFAVYQTWDDSIKAHTNIIVNGTKDNHHRFDGVRNNTDYQKAAQELQKNGYATDPNYANKLIYAIHKFKLDRYDK</sequence>
<evidence type="ECO:0000313" key="7">
    <source>
        <dbReference type="Proteomes" id="UP000518255"/>
    </source>
</evidence>
<evidence type="ECO:0000313" key="6">
    <source>
        <dbReference type="EMBL" id="MBB1085848.1"/>
    </source>
</evidence>
<proteinExistence type="inferred from homology"/>
<dbReference type="SMART" id="SM00047">
    <property type="entry name" value="LYZ2"/>
    <property type="match status" value="1"/>
</dbReference>
<evidence type="ECO:0000259" key="4">
    <source>
        <dbReference type="SMART" id="SM00047"/>
    </source>
</evidence>
<evidence type="ECO:0000256" key="2">
    <source>
        <dbReference type="ARBA" id="ARBA00022801"/>
    </source>
</evidence>
<protein>
    <submittedName>
        <fullName evidence="6">Glycoside hydrolase family 73 protein</fullName>
    </submittedName>
</protein>
<dbReference type="Proteomes" id="UP000544052">
    <property type="component" value="Unassembled WGS sequence"/>
</dbReference>
<evidence type="ECO:0000256" key="1">
    <source>
        <dbReference type="ARBA" id="ARBA00010266"/>
    </source>
</evidence>
<name>A0A7W3YC11_9LACO</name>
<evidence type="ECO:0000313" key="8">
    <source>
        <dbReference type="Proteomes" id="UP000544052"/>
    </source>
</evidence>
<dbReference type="PANTHER" id="PTHR33308">
    <property type="entry name" value="PEPTIDOGLYCAN HYDROLASE FLGJ"/>
    <property type="match status" value="1"/>
</dbReference>
<accession>A0A7W3YC11</accession>
<comment type="caution">
    <text evidence="6">The sequence shown here is derived from an EMBL/GenBank/DDBJ whole genome shotgun (WGS) entry which is preliminary data.</text>
</comment>
<dbReference type="RefSeq" id="WP_182580758.1">
    <property type="nucleotide sequence ID" value="NZ_JACIUY010000048.1"/>
</dbReference>
<evidence type="ECO:0000313" key="5">
    <source>
        <dbReference type="EMBL" id="MBB1063460.1"/>
    </source>
</evidence>
<dbReference type="PRINTS" id="PR01002">
    <property type="entry name" value="FLGFLGJ"/>
</dbReference>
<dbReference type="EMBL" id="JACIUZ010000041">
    <property type="protein sequence ID" value="MBB1063460.1"/>
    <property type="molecule type" value="Genomic_DNA"/>
</dbReference>
<keyword evidence="3" id="KW-0812">Transmembrane</keyword>
<dbReference type="Pfam" id="PF01832">
    <property type="entry name" value="Glucosaminidase"/>
    <property type="match status" value="1"/>
</dbReference>
<dbReference type="InterPro" id="IPR002901">
    <property type="entry name" value="MGlyc_endo_b_GlcNAc-like_dom"/>
</dbReference>
<organism evidence="6 7">
    <name type="scientific">Limosilactobacillus fastidiosus</name>
    <dbReference type="NCBI Taxonomy" id="2759855"/>
    <lineage>
        <taxon>Bacteria</taxon>
        <taxon>Bacillati</taxon>
        <taxon>Bacillota</taxon>
        <taxon>Bacilli</taxon>
        <taxon>Lactobacillales</taxon>
        <taxon>Lactobacillaceae</taxon>
        <taxon>Limosilactobacillus</taxon>
    </lineage>
</organism>
<reference evidence="7 8" key="1">
    <citation type="submission" date="2020-07" db="EMBL/GenBank/DDBJ databases">
        <title>Description of Limosilactobacillus balticus sp. nov., Limosilactobacillus agrestis sp. nov., Limosilactobacillus albertensis sp. nov., Limosilactobacillus rudii sp. nov., Limosilactobacillus fastidiosus sp. nov., five novel Limosilactobacillus species isolated from the vertebrate gastrointestinal tract, and proposal of 6 subspecies of Limosilactobacillus reuteri adapted to the gastrointestinal tract of specific vertebrate hosts.</title>
        <authorList>
            <person name="Li F."/>
            <person name="Cheng C."/>
            <person name="Zheng J."/>
            <person name="Quevedo R.M."/>
            <person name="Li J."/>
            <person name="Roos S."/>
            <person name="Gaenzle M.G."/>
            <person name="Walter J."/>
        </authorList>
    </citation>
    <scope>NUCLEOTIDE SEQUENCE [LARGE SCALE GENOMIC DNA]</scope>
    <source>
        <strain evidence="6 7">WF-MA3-C</strain>
        <strain evidence="5 8">WF-MO7-1</strain>
    </source>
</reference>
<gene>
    <name evidence="6" type="ORF">H5R63_03425</name>
    <name evidence="5" type="ORF">H5R64_06775</name>
</gene>
<comment type="similarity">
    <text evidence="1">Belongs to the glycosyl hydrolase 73 family.</text>
</comment>